<accession>A0ABR1ADE6</accession>
<sequence length="436" mass="46602">MVGGLVLSQRNPFDFFISHPEKARALWVEQPRGRRGAVTLLGVAALPSFPSRPSGPPPWFPVLPLSIPLPEYRAFLPSASPPEVPHPNFSSSYFHSLPTSFPTSLLQSRDAPTFLCRGENLMGFLKVGLGPPLGLNGDVHWHSRVPSGYQNHYFPSHCGPSNLHQPHLPHLLGSLGSDSAVSPTSRLTNESLARMPGESLGPISINVNSINGHSGNTGTSINNNLSPKSPCVRVTTPEGARSASPIHLKVSPSIEEGPRSSGSSSSELINSRSSPTSGVRLQSPTFSAIHPALLHSQAPFFSAAAASLFLNSPLIPPSQWLYSQIYGHSQILPSAFTSGDFISPLHPRHGLPAPEPKRPGDPVEAKAVHKRISSRSPTPVDGQLSAKRSAGSPASPKRKSPMPSPTKRLLTSIKPHKAGNGETSSTKSSREVWRPY</sequence>
<feature type="compositionally biased region" description="Polar residues" evidence="1">
    <location>
        <begin position="216"/>
        <end position="227"/>
    </location>
</feature>
<comment type="caution">
    <text evidence="2">The sequence shown here is derived from an EMBL/GenBank/DDBJ whole genome shotgun (WGS) entry which is preliminary data.</text>
</comment>
<evidence type="ECO:0000313" key="2">
    <source>
        <dbReference type="EMBL" id="KAK6617022.1"/>
    </source>
</evidence>
<feature type="region of interest" description="Disordered" evidence="1">
    <location>
        <begin position="216"/>
        <end position="282"/>
    </location>
</feature>
<protein>
    <submittedName>
        <fullName evidence="2">Uncharacterized protein</fullName>
    </submittedName>
</protein>
<evidence type="ECO:0000313" key="3">
    <source>
        <dbReference type="Proteomes" id="UP001359485"/>
    </source>
</evidence>
<name>A0ABR1ADE6_POLSC</name>
<gene>
    <name evidence="2" type="ORF">RUM44_005379</name>
</gene>
<feature type="compositionally biased region" description="Low complexity" evidence="1">
    <location>
        <begin position="251"/>
        <end position="275"/>
    </location>
</feature>
<organism evidence="2 3">
    <name type="scientific">Polyplax serrata</name>
    <name type="common">Common mouse louse</name>
    <dbReference type="NCBI Taxonomy" id="468196"/>
    <lineage>
        <taxon>Eukaryota</taxon>
        <taxon>Metazoa</taxon>
        <taxon>Ecdysozoa</taxon>
        <taxon>Arthropoda</taxon>
        <taxon>Hexapoda</taxon>
        <taxon>Insecta</taxon>
        <taxon>Pterygota</taxon>
        <taxon>Neoptera</taxon>
        <taxon>Paraneoptera</taxon>
        <taxon>Psocodea</taxon>
        <taxon>Troctomorpha</taxon>
        <taxon>Phthiraptera</taxon>
        <taxon>Anoplura</taxon>
        <taxon>Polyplacidae</taxon>
        <taxon>Polyplax</taxon>
    </lineage>
</organism>
<evidence type="ECO:0000256" key="1">
    <source>
        <dbReference type="SAM" id="MobiDB-lite"/>
    </source>
</evidence>
<feature type="compositionally biased region" description="Basic and acidic residues" evidence="1">
    <location>
        <begin position="355"/>
        <end position="367"/>
    </location>
</feature>
<reference evidence="2 3" key="1">
    <citation type="submission" date="2023-09" db="EMBL/GenBank/DDBJ databases">
        <title>Genomes of two closely related lineages of the louse Polyplax serrata with different host specificities.</title>
        <authorList>
            <person name="Martinu J."/>
            <person name="Tarabai H."/>
            <person name="Stefka J."/>
            <person name="Hypsa V."/>
        </authorList>
    </citation>
    <scope>NUCLEOTIDE SEQUENCE [LARGE SCALE GENOMIC DNA]</scope>
    <source>
        <strain evidence="2">98ZLc_SE</strain>
    </source>
</reference>
<keyword evidence="3" id="KW-1185">Reference proteome</keyword>
<dbReference type="EMBL" id="JAWJWF010000053">
    <property type="protein sequence ID" value="KAK6617022.1"/>
    <property type="molecule type" value="Genomic_DNA"/>
</dbReference>
<dbReference type="Proteomes" id="UP001359485">
    <property type="component" value="Unassembled WGS sequence"/>
</dbReference>
<proteinExistence type="predicted"/>
<feature type="region of interest" description="Disordered" evidence="1">
    <location>
        <begin position="343"/>
        <end position="436"/>
    </location>
</feature>